<gene>
    <name evidence="7" type="ORF">LSALG_LOCUS12668</name>
</gene>
<organism evidence="7 8">
    <name type="scientific">Lactuca saligna</name>
    <name type="common">Willowleaf lettuce</name>
    <dbReference type="NCBI Taxonomy" id="75948"/>
    <lineage>
        <taxon>Eukaryota</taxon>
        <taxon>Viridiplantae</taxon>
        <taxon>Streptophyta</taxon>
        <taxon>Embryophyta</taxon>
        <taxon>Tracheophyta</taxon>
        <taxon>Spermatophyta</taxon>
        <taxon>Magnoliopsida</taxon>
        <taxon>eudicotyledons</taxon>
        <taxon>Gunneridae</taxon>
        <taxon>Pentapetalae</taxon>
        <taxon>asterids</taxon>
        <taxon>campanulids</taxon>
        <taxon>Asterales</taxon>
        <taxon>Asteraceae</taxon>
        <taxon>Cichorioideae</taxon>
        <taxon>Cichorieae</taxon>
        <taxon>Lactucinae</taxon>
        <taxon>Lactuca</taxon>
    </lineage>
</organism>
<name>A0AA35W1L4_LACSI</name>
<dbReference type="InterPro" id="IPR007527">
    <property type="entry name" value="Znf_SWIM"/>
</dbReference>
<dbReference type="Proteomes" id="UP001177003">
    <property type="component" value="Chromosome 2"/>
</dbReference>
<evidence type="ECO:0000259" key="6">
    <source>
        <dbReference type="PROSITE" id="PS50966"/>
    </source>
</evidence>
<reference evidence="7" key="1">
    <citation type="submission" date="2023-04" db="EMBL/GenBank/DDBJ databases">
        <authorList>
            <person name="Vijverberg K."/>
            <person name="Xiong W."/>
            <person name="Schranz E."/>
        </authorList>
    </citation>
    <scope>NUCLEOTIDE SEQUENCE</scope>
</reference>
<evidence type="ECO:0000313" key="7">
    <source>
        <dbReference type="EMBL" id="CAI9272443.1"/>
    </source>
</evidence>
<evidence type="ECO:0000313" key="8">
    <source>
        <dbReference type="Proteomes" id="UP001177003"/>
    </source>
</evidence>
<sequence length="349" mass="39517">MEEIKSFDVGAYDYLIKRDPNCWSRAFFKVGMGCDAMENGVFESFNVAIEEARKKPFITMLEDIRVFVMERLYMQKGKGLGWDLAICPTIKSKLGKIKKLRRLWASYVSGYKQFEVVQCNERYGVDLGKRECGCRGWQLTGIPCVHAICAISSLNLDPEEFVADWFTKSAFLRAYEYTINPLNDSTLWPQMPDFHQILPPGGGPSKARKKSNARNCPSQAGPSTPSPSAPTHVNQDPLTQDHVPVNEDPVNQENVNEVPINQDPMNQENVNKENVHEDPVNEVPINQDPVIPLPVNQVPVNLGVRVPRRHGVRARKPSERINKIQIRKHVFRKDGKGVTEDNHVTLDLD</sequence>
<dbReference type="PROSITE" id="PS50966">
    <property type="entry name" value="ZF_SWIM"/>
    <property type="match status" value="1"/>
</dbReference>
<evidence type="ECO:0000256" key="2">
    <source>
        <dbReference type="ARBA" id="ARBA00022771"/>
    </source>
</evidence>
<feature type="domain" description="SWIM-type" evidence="6">
    <location>
        <begin position="123"/>
        <end position="155"/>
    </location>
</feature>
<dbReference type="PANTHER" id="PTHR31973:SF189">
    <property type="entry name" value="TRANSPOSASE, MUDR, PLANT, MULE TRANSPOSASE DOMAIN PROTEIN-RELATED"/>
    <property type="match status" value="1"/>
</dbReference>
<dbReference type="AlphaFoldDB" id="A0AA35W1L4"/>
<accession>A0AA35W1L4</accession>
<protein>
    <recommendedName>
        <fullName evidence="6">SWIM-type domain-containing protein</fullName>
    </recommendedName>
</protein>
<keyword evidence="1" id="KW-0479">Metal-binding</keyword>
<dbReference type="GO" id="GO:0008270">
    <property type="term" value="F:zinc ion binding"/>
    <property type="evidence" value="ECO:0007669"/>
    <property type="project" value="UniProtKB-KW"/>
</dbReference>
<proteinExistence type="predicted"/>
<dbReference type="EMBL" id="OX465078">
    <property type="protein sequence ID" value="CAI9272443.1"/>
    <property type="molecule type" value="Genomic_DNA"/>
</dbReference>
<evidence type="ECO:0000256" key="1">
    <source>
        <dbReference type="ARBA" id="ARBA00022723"/>
    </source>
</evidence>
<keyword evidence="8" id="KW-1185">Reference proteome</keyword>
<evidence type="ECO:0000256" key="4">
    <source>
        <dbReference type="PROSITE-ProRule" id="PRU00325"/>
    </source>
</evidence>
<dbReference type="InterPro" id="IPR006564">
    <property type="entry name" value="Znf_PMZ"/>
</dbReference>
<keyword evidence="2 4" id="KW-0863">Zinc-finger</keyword>
<dbReference type="Pfam" id="PF04434">
    <property type="entry name" value="SWIM"/>
    <property type="match status" value="1"/>
</dbReference>
<dbReference type="SMART" id="SM00575">
    <property type="entry name" value="ZnF_PMZ"/>
    <property type="match status" value="1"/>
</dbReference>
<keyword evidence="3" id="KW-0862">Zinc</keyword>
<dbReference type="PANTHER" id="PTHR31973">
    <property type="entry name" value="POLYPROTEIN, PUTATIVE-RELATED"/>
    <property type="match status" value="1"/>
</dbReference>
<evidence type="ECO:0000256" key="3">
    <source>
        <dbReference type="ARBA" id="ARBA00022833"/>
    </source>
</evidence>
<evidence type="ECO:0000256" key="5">
    <source>
        <dbReference type="SAM" id="MobiDB-lite"/>
    </source>
</evidence>
<feature type="region of interest" description="Disordered" evidence="5">
    <location>
        <begin position="193"/>
        <end position="249"/>
    </location>
</feature>